<evidence type="ECO:0000313" key="1">
    <source>
        <dbReference type="EMBL" id="RLM24566.1"/>
    </source>
</evidence>
<dbReference type="RefSeq" id="WP_095834047.1">
    <property type="nucleotide sequence ID" value="NZ_CP014137.1"/>
</dbReference>
<dbReference type="EMBL" id="MJLX01000023">
    <property type="protein sequence ID" value="RLM24566.1"/>
    <property type="molecule type" value="Genomic_DNA"/>
</dbReference>
<organism evidence="1 2">
    <name type="scientific">Brenneria goodwinii</name>
    <dbReference type="NCBI Taxonomy" id="1109412"/>
    <lineage>
        <taxon>Bacteria</taxon>
        <taxon>Pseudomonadati</taxon>
        <taxon>Pseudomonadota</taxon>
        <taxon>Gammaproteobacteria</taxon>
        <taxon>Enterobacterales</taxon>
        <taxon>Pectobacteriaceae</taxon>
        <taxon>Brenneria</taxon>
    </lineage>
</organism>
<evidence type="ECO:0000313" key="2">
    <source>
        <dbReference type="Proteomes" id="UP000285972"/>
    </source>
</evidence>
<dbReference type="GeneID" id="70909820"/>
<sequence>MHFDNRTLKPRYALFHPGTLPPRRDFAACNRHIIAAAQAAAISRLAVEPGFIAARAIPQLACGTVKRLPGAGWRSPQVNGIVISQGIFIKQGIIF</sequence>
<proteinExistence type="predicted"/>
<name>A0AAE8JNC0_9GAMM</name>
<gene>
    <name evidence="1" type="ORF">BIY26_10355</name>
</gene>
<reference evidence="1 2" key="1">
    <citation type="submission" date="2016-09" db="EMBL/GenBank/DDBJ databases">
        <authorList>
            <person name="Doonan J."/>
            <person name="Pachebat J.A."/>
            <person name="Golyshin P.N."/>
            <person name="Denman S."/>
            <person name="Mcdonald J.E."/>
        </authorList>
    </citation>
    <scope>NUCLEOTIDE SEQUENCE [LARGE SCALE GENOMIC DNA]</scope>
    <source>
        <strain evidence="1 2">FRB141</strain>
    </source>
</reference>
<comment type="caution">
    <text evidence="1">The sequence shown here is derived from an EMBL/GenBank/DDBJ whole genome shotgun (WGS) entry which is preliminary data.</text>
</comment>
<dbReference type="Proteomes" id="UP000285972">
    <property type="component" value="Unassembled WGS sequence"/>
</dbReference>
<accession>A0AAE8JNC0</accession>
<dbReference type="KEGG" id="bgj:AWC36_07210"/>
<protein>
    <submittedName>
        <fullName evidence="1">Uncharacterized protein</fullName>
    </submittedName>
</protein>
<dbReference type="AlphaFoldDB" id="A0AAE8JNC0"/>